<proteinExistence type="predicted"/>
<accession>A0ABQ9JDM1</accession>
<gene>
    <name evidence="6" type="ORF">NQ317_001932</name>
</gene>
<keyword evidence="5" id="KW-0539">Nucleus</keyword>
<evidence type="ECO:0000313" key="6">
    <source>
        <dbReference type="EMBL" id="KAJ8976293.1"/>
    </source>
</evidence>
<evidence type="ECO:0000256" key="2">
    <source>
        <dbReference type="ARBA" id="ARBA00022723"/>
    </source>
</evidence>
<sequence length="310" mass="35676">MFQHEADFSPRGRKAHNFYENLKYTHKRLENGRRAAQCTICKALLKNTSIARLRTHRKRCHSDKVSRESISETYSDDSNCSKQEFEPKIKDARSEQHADSMNILVAGDDNSFYGNLKYNYRRLGNGRKAAQCIICKALFKNTAIARLRTHRKRCHSDISKESISETFSDDFKMKDFVHKIKETKSKPRGPHLKSTNILIDDNETLEVIFLSDEEEDVDTDNKLCQNITTIPKKLKRNKLNKLSCDVDPMTPNLKEEIDISLAKFFLGCNIPFSVVESDNFKNFMKTLQPSYSPPSLQTLSAVLLDKILSE</sequence>
<keyword evidence="2" id="KW-0479">Metal-binding</keyword>
<evidence type="ECO:0000256" key="1">
    <source>
        <dbReference type="ARBA" id="ARBA00004123"/>
    </source>
</evidence>
<protein>
    <recommendedName>
        <fullName evidence="8">BED-type domain-containing protein</fullName>
    </recommendedName>
</protein>
<evidence type="ECO:0008006" key="8">
    <source>
        <dbReference type="Google" id="ProtNLM"/>
    </source>
</evidence>
<evidence type="ECO:0000256" key="4">
    <source>
        <dbReference type="ARBA" id="ARBA00022833"/>
    </source>
</evidence>
<dbReference type="EMBL" id="JAPWTJ010000700">
    <property type="protein sequence ID" value="KAJ8976293.1"/>
    <property type="molecule type" value="Genomic_DNA"/>
</dbReference>
<dbReference type="PANTHER" id="PTHR46481">
    <property type="entry name" value="ZINC FINGER BED DOMAIN-CONTAINING PROTEIN 4"/>
    <property type="match status" value="1"/>
</dbReference>
<evidence type="ECO:0000313" key="7">
    <source>
        <dbReference type="Proteomes" id="UP001162164"/>
    </source>
</evidence>
<dbReference type="Proteomes" id="UP001162164">
    <property type="component" value="Unassembled WGS sequence"/>
</dbReference>
<dbReference type="PANTHER" id="PTHR46481:SF10">
    <property type="entry name" value="ZINC FINGER BED DOMAIN-CONTAINING PROTEIN 39"/>
    <property type="match status" value="1"/>
</dbReference>
<comment type="caution">
    <text evidence="6">The sequence shown here is derived from an EMBL/GenBank/DDBJ whole genome shotgun (WGS) entry which is preliminary data.</text>
</comment>
<keyword evidence="7" id="KW-1185">Reference proteome</keyword>
<organism evidence="6 7">
    <name type="scientific">Molorchus minor</name>
    <dbReference type="NCBI Taxonomy" id="1323400"/>
    <lineage>
        <taxon>Eukaryota</taxon>
        <taxon>Metazoa</taxon>
        <taxon>Ecdysozoa</taxon>
        <taxon>Arthropoda</taxon>
        <taxon>Hexapoda</taxon>
        <taxon>Insecta</taxon>
        <taxon>Pterygota</taxon>
        <taxon>Neoptera</taxon>
        <taxon>Endopterygota</taxon>
        <taxon>Coleoptera</taxon>
        <taxon>Polyphaga</taxon>
        <taxon>Cucujiformia</taxon>
        <taxon>Chrysomeloidea</taxon>
        <taxon>Cerambycidae</taxon>
        <taxon>Lamiinae</taxon>
        <taxon>Monochamini</taxon>
        <taxon>Molorchus</taxon>
    </lineage>
</organism>
<evidence type="ECO:0000256" key="5">
    <source>
        <dbReference type="ARBA" id="ARBA00023242"/>
    </source>
</evidence>
<comment type="subcellular location">
    <subcellularLocation>
        <location evidence="1">Nucleus</location>
    </subcellularLocation>
</comment>
<evidence type="ECO:0000256" key="3">
    <source>
        <dbReference type="ARBA" id="ARBA00022771"/>
    </source>
</evidence>
<name>A0ABQ9JDM1_9CUCU</name>
<dbReference type="InterPro" id="IPR052035">
    <property type="entry name" value="ZnF_BED_domain_contain"/>
</dbReference>
<keyword evidence="4" id="KW-0862">Zinc</keyword>
<reference evidence="6" key="1">
    <citation type="journal article" date="2023" name="Insect Mol. Biol.">
        <title>Genome sequencing provides insights into the evolution of gene families encoding plant cell wall-degrading enzymes in longhorned beetles.</title>
        <authorList>
            <person name="Shin N.R."/>
            <person name="Okamura Y."/>
            <person name="Kirsch R."/>
            <person name="Pauchet Y."/>
        </authorList>
    </citation>
    <scope>NUCLEOTIDE SEQUENCE</scope>
    <source>
        <strain evidence="6">MMC_N1</strain>
    </source>
</reference>
<keyword evidence="3" id="KW-0863">Zinc-finger</keyword>
<dbReference type="SUPFAM" id="SSF140996">
    <property type="entry name" value="Hermes dimerisation domain"/>
    <property type="match status" value="1"/>
</dbReference>